<keyword evidence="1" id="KW-1185">Reference proteome</keyword>
<reference evidence="2" key="1">
    <citation type="submission" date="2016-11" db="UniProtKB">
        <authorList>
            <consortium name="WormBaseParasite"/>
        </authorList>
    </citation>
    <scope>IDENTIFICATION</scope>
</reference>
<dbReference type="Proteomes" id="UP000095280">
    <property type="component" value="Unplaced"/>
</dbReference>
<dbReference type="AlphaFoldDB" id="A0A1I8FEB4"/>
<dbReference type="WBParaSite" id="maker-unitig_31309-snap-gene-0.2-mRNA-1">
    <property type="protein sequence ID" value="maker-unitig_31309-snap-gene-0.2-mRNA-1"/>
    <property type="gene ID" value="maker-unitig_31309-snap-gene-0.2"/>
</dbReference>
<sequence>MSSTSSRPVSRICRVFASQAYHSPDACQQPPSRPTADFVVVELGGPAMRQSVRCIANATSIASLPPKVCLKLCQIHGYCLQPESGQRPDG</sequence>
<accession>A0A1I8FEB4</accession>
<evidence type="ECO:0000313" key="2">
    <source>
        <dbReference type="WBParaSite" id="maker-unitig_31309-snap-gene-0.2-mRNA-1"/>
    </source>
</evidence>
<organism evidence="1 2">
    <name type="scientific">Macrostomum lignano</name>
    <dbReference type="NCBI Taxonomy" id="282301"/>
    <lineage>
        <taxon>Eukaryota</taxon>
        <taxon>Metazoa</taxon>
        <taxon>Spiralia</taxon>
        <taxon>Lophotrochozoa</taxon>
        <taxon>Platyhelminthes</taxon>
        <taxon>Rhabditophora</taxon>
        <taxon>Macrostomorpha</taxon>
        <taxon>Macrostomida</taxon>
        <taxon>Macrostomidae</taxon>
        <taxon>Macrostomum</taxon>
    </lineage>
</organism>
<name>A0A1I8FEB4_9PLAT</name>
<evidence type="ECO:0000313" key="1">
    <source>
        <dbReference type="Proteomes" id="UP000095280"/>
    </source>
</evidence>
<proteinExistence type="predicted"/>
<protein>
    <submittedName>
        <fullName evidence="2">Uncharacterized protein</fullName>
    </submittedName>
</protein>